<dbReference type="SUPFAM" id="SSF56112">
    <property type="entry name" value="Protein kinase-like (PK-like)"/>
    <property type="match status" value="1"/>
</dbReference>
<evidence type="ECO:0000259" key="12">
    <source>
        <dbReference type="PROSITE" id="PS50011"/>
    </source>
</evidence>
<dbReference type="InterPro" id="IPR000719">
    <property type="entry name" value="Prot_kinase_dom"/>
</dbReference>
<dbReference type="FunFam" id="3.30.200.20:FF:000003">
    <property type="entry name" value="Non-specific serine/threonine protein kinase"/>
    <property type="match status" value="1"/>
</dbReference>
<evidence type="ECO:0000313" key="13">
    <source>
        <dbReference type="EMBL" id="KAG9453084.1"/>
    </source>
</evidence>
<dbReference type="GO" id="GO:0004674">
    <property type="term" value="F:protein serine/threonine kinase activity"/>
    <property type="evidence" value="ECO:0007669"/>
    <property type="project" value="UniProtKB-KW"/>
</dbReference>
<dbReference type="GO" id="GO:0005776">
    <property type="term" value="C:autophagosome"/>
    <property type="evidence" value="ECO:0007669"/>
    <property type="project" value="UniProtKB-SubCell"/>
</dbReference>
<comment type="caution">
    <text evidence="13">The sequence shown here is derived from an EMBL/GenBank/DDBJ whole genome shotgun (WGS) entry which is preliminary data.</text>
</comment>
<dbReference type="PANTHER" id="PTHR24348:SF68">
    <property type="entry name" value="SERINE_THREONINE-PROTEIN KINASE ATG1C"/>
    <property type="match status" value="1"/>
</dbReference>
<evidence type="ECO:0000256" key="4">
    <source>
        <dbReference type="ARBA" id="ARBA00022679"/>
    </source>
</evidence>
<keyword evidence="2" id="KW-0813">Transport</keyword>
<name>A0AAV7EXG8_ARIFI</name>
<evidence type="ECO:0000256" key="2">
    <source>
        <dbReference type="ARBA" id="ARBA00022448"/>
    </source>
</evidence>
<feature type="region of interest" description="Disordered" evidence="11">
    <location>
        <begin position="429"/>
        <end position="451"/>
    </location>
</feature>
<dbReference type="InterPro" id="IPR017441">
    <property type="entry name" value="Protein_kinase_ATP_BS"/>
</dbReference>
<dbReference type="InterPro" id="IPR045269">
    <property type="entry name" value="Atg1-like"/>
</dbReference>
<dbReference type="InterPro" id="IPR011009">
    <property type="entry name" value="Kinase-like_dom_sf"/>
</dbReference>
<dbReference type="AlphaFoldDB" id="A0AAV7EXG8"/>
<keyword evidence="8" id="KW-0653">Protein transport</keyword>
<keyword evidence="5 10" id="KW-0547">Nucleotide-binding</keyword>
<feature type="region of interest" description="Disordered" evidence="11">
    <location>
        <begin position="473"/>
        <end position="501"/>
    </location>
</feature>
<dbReference type="InterPro" id="IPR056281">
    <property type="entry name" value="MIT_ATG1a/b/c"/>
</dbReference>
<dbReference type="SMART" id="SM00220">
    <property type="entry name" value="S_TKc"/>
    <property type="match status" value="1"/>
</dbReference>
<dbReference type="CDD" id="cd14009">
    <property type="entry name" value="STKc_ATG1_ULK_like"/>
    <property type="match status" value="1"/>
</dbReference>
<accession>A0AAV7EXG8</accession>
<evidence type="ECO:0000256" key="6">
    <source>
        <dbReference type="ARBA" id="ARBA00022777"/>
    </source>
</evidence>
<dbReference type="Proteomes" id="UP000825729">
    <property type="component" value="Unassembled WGS sequence"/>
</dbReference>
<dbReference type="GO" id="GO:0015031">
    <property type="term" value="P:protein transport"/>
    <property type="evidence" value="ECO:0007669"/>
    <property type="project" value="UniProtKB-KW"/>
</dbReference>
<dbReference type="PROSITE" id="PS00107">
    <property type="entry name" value="PROTEIN_KINASE_ATP"/>
    <property type="match status" value="1"/>
</dbReference>
<dbReference type="PROSITE" id="PS00108">
    <property type="entry name" value="PROTEIN_KINASE_ST"/>
    <property type="match status" value="1"/>
</dbReference>
<dbReference type="Pfam" id="PF00069">
    <property type="entry name" value="Pkinase"/>
    <property type="match status" value="1"/>
</dbReference>
<feature type="region of interest" description="Disordered" evidence="11">
    <location>
        <begin position="566"/>
        <end position="601"/>
    </location>
</feature>
<dbReference type="GO" id="GO:0010506">
    <property type="term" value="P:regulation of autophagy"/>
    <property type="evidence" value="ECO:0007669"/>
    <property type="project" value="InterPro"/>
</dbReference>
<dbReference type="EMBL" id="JAINDJ010000003">
    <property type="protein sequence ID" value="KAG9453084.1"/>
    <property type="molecule type" value="Genomic_DNA"/>
</dbReference>
<sequence>MDSRVSMAQTTSRARVIGDYIVGRQIGSGSFSTVWHGRHRVHGTEVAIKEIIMERLNKKLQDSLVSEIVILKKINHPNIIRLHDIIETTGRIHLVLEYCRGGDLSVYIQRRGSVPEATAKYFMQQLATGLQVLRENSLIHRDLKPQNLLLLTNDNHSVLKIADFGFARSLQPRGLAETLCGSPLYMAPEIMQLQKYDAKADLWSVGAILFQLVTGKTPFTGNNQIQLLQNIMKSNELHFPLDKSDLSADCLDLCRKLLRRNPVERLTFEEFFNHRFLSQTPVEESLRIKTNASQTRNISSLGKTSSARQAEENSQDDFLPFLLDDDSSVTDSSVSFPQKTISTAATCRFSQNIEVERKNNSSSSNDIAFKKNILPKGDKAFSRLDTHEDGFARHPSAAVDKKFVKGSSKDPLESIDQDYVLVPGPPIEVSSSSSVAKQPHHSPSKLENAPLTSVRNHTGLSAPMPITGAIARNPSGFGSLESNSSAPSGASLGSADMGDALEQPSTHCMTRIRSLQQYAHATSELINEKIESGKRLEAFSIQLVILAIWKQALHICHAQAASAIEGSPSQDLTSRGSRSASNRKPDIDCQGSHASMDPHGPAAVVGQIEREFLLEVGHAEDLARDLGPSDGNAEMPDAMETIFQSALAFGRHGAVDELMGDMGSAITLYSKAVRLLSFLLVEAPSLILNPPFSLTNSDRFRLRSYIDVLNNRQCYSTSQRVAFLRNEDQPSPSP</sequence>
<feature type="compositionally biased region" description="Low complexity" evidence="11">
    <location>
        <begin position="478"/>
        <end position="495"/>
    </location>
</feature>
<evidence type="ECO:0000313" key="14">
    <source>
        <dbReference type="Proteomes" id="UP000825729"/>
    </source>
</evidence>
<keyword evidence="7 10" id="KW-0067">ATP-binding</keyword>
<dbReference type="InterPro" id="IPR008271">
    <property type="entry name" value="Ser/Thr_kinase_AS"/>
</dbReference>
<evidence type="ECO:0000256" key="1">
    <source>
        <dbReference type="ARBA" id="ARBA00004419"/>
    </source>
</evidence>
<evidence type="ECO:0000256" key="5">
    <source>
        <dbReference type="ARBA" id="ARBA00022741"/>
    </source>
</evidence>
<dbReference type="PROSITE" id="PS50011">
    <property type="entry name" value="PROTEIN_KINASE_DOM"/>
    <property type="match status" value="1"/>
</dbReference>
<dbReference type="FunFam" id="1.10.510.10:FF:000548">
    <property type="entry name" value="Serine/threonine-protein kinase ATG1"/>
    <property type="match status" value="1"/>
</dbReference>
<gene>
    <name evidence="13" type="ORF">H6P81_005988</name>
</gene>
<evidence type="ECO:0000256" key="3">
    <source>
        <dbReference type="ARBA" id="ARBA00022527"/>
    </source>
</evidence>
<keyword evidence="14" id="KW-1185">Reference proteome</keyword>
<protein>
    <recommendedName>
        <fullName evidence="12">Protein kinase domain-containing protein</fullName>
    </recommendedName>
</protein>
<reference evidence="13 14" key="1">
    <citation type="submission" date="2021-07" db="EMBL/GenBank/DDBJ databases">
        <title>The Aristolochia fimbriata genome: insights into angiosperm evolution, floral development and chemical biosynthesis.</title>
        <authorList>
            <person name="Jiao Y."/>
        </authorList>
    </citation>
    <scope>NUCLEOTIDE SEQUENCE [LARGE SCALE GENOMIC DNA]</scope>
    <source>
        <strain evidence="13">IBCAS-2021</strain>
        <tissue evidence="13">Leaf</tissue>
    </source>
</reference>
<dbReference type="Gene3D" id="1.10.510.10">
    <property type="entry name" value="Transferase(Phosphotransferase) domain 1"/>
    <property type="match status" value="1"/>
</dbReference>
<evidence type="ECO:0000256" key="7">
    <source>
        <dbReference type="ARBA" id="ARBA00022840"/>
    </source>
</evidence>
<keyword evidence="6" id="KW-0418">Kinase</keyword>
<proteinExistence type="predicted"/>
<feature type="domain" description="Protein kinase" evidence="12">
    <location>
        <begin position="20"/>
        <end position="277"/>
    </location>
</feature>
<dbReference type="GO" id="GO:0005524">
    <property type="term" value="F:ATP binding"/>
    <property type="evidence" value="ECO:0007669"/>
    <property type="project" value="UniProtKB-UniRule"/>
</dbReference>
<keyword evidence="4" id="KW-0808">Transferase</keyword>
<evidence type="ECO:0000256" key="11">
    <source>
        <dbReference type="SAM" id="MobiDB-lite"/>
    </source>
</evidence>
<evidence type="ECO:0000256" key="9">
    <source>
        <dbReference type="ARBA" id="ARBA00023006"/>
    </source>
</evidence>
<keyword evidence="9" id="KW-0072">Autophagy</keyword>
<feature type="binding site" evidence="10">
    <location>
        <position position="49"/>
    </location>
    <ligand>
        <name>ATP</name>
        <dbReference type="ChEBI" id="CHEBI:30616"/>
    </ligand>
</feature>
<dbReference type="Pfam" id="PF24497">
    <property type="entry name" value="MIT_ATG1"/>
    <property type="match status" value="1"/>
</dbReference>
<dbReference type="GO" id="GO:0006914">
    <property type="term" value="P:autophagy"/>
    <property type="evidence" value="ECO:0007669"/>
    <property type="project" value="UniProtKB-KW"/>
</dbReference>
<evidence type="ECO:0000256" key="8">
    <source>
        <dbReference type="ARBA" id="ARBA00022927"/>
    </source>
</evidence>
<feature type="compositionally biased region" description="Polar residues" evidence="11">
    <location>
        <begin position="567"/>
        <end position="582"/>
    </location>
</feature>
<organism evidence="13 14">
    <name type="scientific">Aristolochia fimbriata</name>
    <name type="common">White veined hardy Dutchman's pipe vine</name>
    <dbReference type="NCBI Taxonomy" id="158543"/>
    <lineage>
        <taxon>Eukaryota</taxon>
        <taxon>Viridiplantae</taxon>
        <taxon>Streptophyta</taxon>
        <taxon>Embryophyta</taxon>
        <taxon>Tracheophyta</taxon>
        <taxon>Spermatophyta</taxon>
        <taxon>Magnoliopsida</taxon>
        <taxon>Magnoliidae</taxon>
        <taxon>Piperales</taxon>
        <taxon>Aristolochiaceae</taxon>
        <taxon>Aristolochia</taxon>
    </lineage>
</organism>
<comment type="subcellular location">
    <subcellularLocation>
        <location evidence="1">Cytoplasmic vesicle</location>
        <location evidence="1">Autophagosome</location>
    </subcellularLocation>
</comment>
<dbReference type="PANTHER" id="PTHR24348">
    <property type="entry name" value="SERINE/THREONINE-PROTEIN KINASE UNC-51-RELATED"/>
    <property type="match status" value="1"/>
</dbReference>
<evidence type="ECO:0000256" key="10">
    <source>
        <dbReference type="PROSITE-ProRule" id="PRU10141"/>
    </source>
</evidence>
<keyword evidence="3" id="KW-0723">Serine/threonine-protein kinase</keyword>